<comment type="caution">
    <text evidence="1">The sequence shown here is derived from an EMBL/GenBank/DDBJ whole genome shotgun (WGS) entry which is preliminary data.</text>
</comment>
<name>A0A927QXL6_9ACTN</name>
<gene>
    <name evidence="1" type="ORF">H4W31_001246</name>
</gene>
<dbReference type="AlphaFoldDB" id="A0A927QXL6"/>
<dbReference type="EMBL" id="JADBEB010000001">
    <property type="protein sequence ID" value="MBE1485608.1"/>
    <property type="molecule type" value="Genomic_DNA"/>
</dbReference>
<organism evidence="1 2">
    <name type="scientific">Plantactinospora soyae</name>
    <dbReference type="NCBI Taxonomy" id="1544732"/>
    <lineage>
        <taxon>Bacteria</taxon>
        <taxon>Bacillati</taxon>
        <taxon>Actinomycetota</taxon>
        <taxon>Actinomycetes</taxon>
        <taxon>Micromonosporales</taxon>
        <taxon>Micromonosporaceae</taxon>
        <taxon>Plantactinospora</taxon>
    </lineage>
</organism>
<reference evidence="1" key="1">
    <citation type="submission" date="2020-10" db="EMBL/GenBank/DDBJ databases">
        <title>Sequencing the genomes of 1000 actinobacteria strains.</title>
        <authorList>
            <person name="Klenk H.-P."/>
        </authorList>
    </citation>
    <scope>NUCLEOTIDE SEQUENCE</scope>
    <source>
        <strain evidence="1">DSM 46832</strain>
    </source>
</reference>
<dbReference type="Proteomes" id="UP000649753">
    <property type="component" value="Unassembled WGS sequence"/>
</dbReference>
<evidence type="ECO:0000313" key="1">
    <source>
        <dbReference type="EMBL" id="MBE1485608.1"/>
    </source>
</evidence>
<sequence length="68" mass="7377">MVTEMVVLVGGPGAGQQVEVAGGTVVWRSCLYERTGEHRRMRGVEVRAHGHRPDCCEGHGRGDTDVCE</sequence>
<proteinExistence type="predicted"/>
<accession>A0A927QXL6</accession>
<protein>
    <submittedName>
        <fullName evidence="1">Uncharacterized protein</fullName>
    </submittedName>
</protein>
<dbReference type="RefSeq" id="WP_225945410.1">
    <property type="nucleotide sequence ID" value="NZ_JADBEB010000001.1"/>
</dbReference>
<evidence type="ECO:0000313" key="2">
    <source>
        <dbReference type="Proteomes" id="UP000649753"/>
    </source>
</evidence>
<keyword evidence="2" id="KW-1185">Reference proteome</keyword>